<keyword evidence="2" id="KW-1185">Reference proteome</keyword>
<gene>
    <name evidence="1" type="ORF">LIER_24314</name>
</gene>
<proteinExistence type="predicted"/>
<accession>A0AAV3R4P2</accession>
<evidence type="ECO:0000313" key="2">
    <source>
        <dbReference type="Proteomes" id="UP001454036"/>
    </source>
</evidence>
<protein>
    <submittedName>
        <fullName evidence="1">Uncharacterized protein</fullName>
    </submittedName>
</protein>
<comment type="caution">
    <text evidence="1">The sequence shown here is derived from an EMBL/GenBank/DDBJ whole genome shotgun (WGS) entry which is preliminary data.</text>
</comment>
<dbReference type="Proteomes" id="UP001454036">
    <property type="component" value="Unassembled WGS sequence"/>
</dbReference>
<name>A0AAV3R4P2_LITER</name>
<sequence length="91" mass="9870">MASPSPSGERSPSLAYASSVEFILGHTPSPKDTSAATDHYMELLSHVGRHLVDIVAARRSLEKDQTSLSEIAVVLHRMEFYTGSVCALQAR</sequence>
<dbReference type="AlphaFoldDB" id="A0AAV3R4P2"/>
<dbReference type="EMBL" id="BAABME010007029">
    <property type="protein sequence ID" value="GAA0169937.1"/>
    <property type="molecule type" value="Genomic_DNA"/>
</dbReference>
<organism evidence="1 2">
    <name type="scientific">Lithospermum erythrorhizon</name>
    <name type="common">Purple gromwell</name>
    <name type="synonym">Lithospermum officinale var. erythrorhizon</name>
    <dbReference type="NCBI Taxonomy" id="34254"/>
    <lineage>
        <taxon>Eukaryota</taxon>
        <taxon>Viridiplantae</taxon>
        <taxon>Streptophyta</taxon>
        <taxon>Embryophyta</taxon>
        <taxon>Tracheophyta</taxon>
        <taxon>Spermatophyta</taxon>
        <taxon>Magnoliopsida</taxon>
        <taxon>eudicotyledons</taxon>
        <taxon>Gunneridae</taxon>
        <taxon>Pentapetalae</taxon>
        <taxon>asterids</taxon>
        <taxon>lamiids</taxon>
        <taxon>Boraginales</taxon>
        <taxon>Boraginaceae</taxon>
        <taxon>Boraginoideae</taxon>
        <taxon>Lithospermeae</taxon>
        <taxon>Lithospermum</taxon>
    </lineage>
</organism>
<evidence type="ECO:0000313" key="1">
    <source>
        <dbReference type="EMBL" id="GAA0169937.1"/>
    </source>
</evidence>
<reference evidence="1 2" key="1">
    <citation type="submission" date="2024-01" db="EMBL/GenBank/DDBJ databases">
        <title>The complete chloroplast genome sequence of Lithospermum erythrorhizon: insights into the phylogenetic relationship among Boraginaceae species and the maternal lineages of purple gromwells.</title>
        <authorList>
            <person name="Okada T."/>
            <person name="Watanabe K."/>
        </authorList>
    </citation>
    <scope>NUCLEOTIDE SEQUENCE [LARGE SCALE GENOMIC DNA]</scope>
</reference>